<name>A0A1T2Y241_PSEFL</name>
<evidence type="ECO:0000313" key="2">
    <source>
        <dbReference type="EMBL" id="OPA86093.1"/>
    </source>
</evidence>
<organism evidence="2 3">
    <name type="scientific">Pseudomonas fluorescens</name>
    <dbReference type="NCBI Taxonomy" id="294"/>
    <lineage>
        <taxon>Bacteria</taxon>
        <taxon>Pseudomonadati</taxon>
        <taxon>Pseudomonadota</taxon>
        <taxon>Gammaproteobacteria</taxon>
        <taxon>Pseudomonadales</taxon>
        <taxon>Pseudomonadaceae</taxon>
        <taxon>Pseudomonas</taxon>
    </lineage>
</organism>
<gene>
    <name evidence="2" type="ORF">BFW87_25415</name>
</gene>
<feature type="signal peptide" evidence="1">
    <location>
        <begin position="1"/>
        <end position="23"/>
    </location>
</feature>
<keyword evidence="1" id="KW-0732">Signal</keyword>
<accession>A0A1T2Y241</accession>
<reference evidence="2 3" key="1">
    <citation type="submission" date="2016-12" db="EMBL/GenBank/DDBJ databases">
        <title>Draft genome sequences of seven strains of Pseudomonas fluorescens that produce 4-formylaminooxyvinylglycine.</title>
        <authorList>
            <person name="Okrent R.A."/>
            <person name="Manning V.A."/>
            <person name="Trippe K.M."/>
        </authorList>
    </citation>
    <scope>NUCLEOTIDE SEQUENCE [LARGE SCALE GENOMIC DNA]</scope>
    <source>
        <strain evidence="2 3">P5A</strain>
    </source>
</reference>
<evidence type="ECO:0000256" key="1">
    <source>
        <dbReference type="SAM" id="SignalP"/>
    </source>
</evidence>
<dbReference type="OrthoDB" id="6885719at2"/>
<protein>
    <recommendedName>
        <fullName evidence="4">Lipoprotein</fullName>
    </recommendedName>
</protein>
<feature type="chain" id="PRO_5012707359" description="Lipoprotein" evidence="1">
    <location>
        <begin position="24"/>
        <end position="107"/>
    </location>
</feature>
<comment type="caution">
    <text evidence="2">The sequence shown here is derived from an EMBL/GenBank/DDBJ whole genome shotgun (WGS) entry which is preliminary data.</text>
</comment>
<dbReference type="PROSITE" id="PS51257">
    <property type="entry name" value="PROKAR_LIPOPROTEIN"/>
    <property type="match status" value="1"/>
</dbReference>
<dbReference type="RefSeq" id="WP_078742465.1">
    <property type="nucleotide sequence ID" value="NZ_MSDF01000052.1"/>
</dbReference>
<dbReference type="EMBL" id="MSDF01000052">
    <property type="protein sequence ID" value="OPA86093.1"/>
    <property type="molecule type" value="Genomic_DNA"/>
</dbReference>
<dbReference type="Proteomes" id="UP000190965">
    <property type="component" value="Unassembled WGS sequence"/>
</dbReference>
<sequence>MSLRQFSVAVTMLALLSGCNALAGKTNMLSDDDVKSQSAGALGYTPSDLTIVNRRTEGTNTYVLLKTGDNKQFNCIINGGNILTFGMSNPPSCAKKGEPIKSAPFGG</sequence>
<dbReference type="AlphaFoldDB" id="A0A1T2Y241"/>
<proteinExistence type="predicted"/>
<evidence type="ECO:0008006" key="4">
    <source>
        <dbReference type="Google" id="ProtNLM"/>
    </source>
</evidence>
<evidence type="ECO:0000313" key="3">
    <source>
        <dbReference type="Proteomes" id="UP000190965"/>
    </source>
</evidence>